<dbReference type="AlphaFoldDB" id="A0AAW5LC16"/>
<accession>A0AAW5LC16</accession>
<dbReference type="Pfam" id="PF06378">
    <property type="entry name" value="SSAP_Sak"/>
    <property type="match status" value="1"/>
</dbReference>
<organism evidence="3 4">
    <name type="scientific">Rodentibacter pneumotropicus</name>
    <dbReference type="NCBI Taxonomy" id="758"/>
    <lineage>
        <taxon>Bacteria</taxon>
        <taxon>Pseudomonadati</taxon>
        <taxon>Pseudomonadota</taxon>
        <taxon>Gammaproteobacteria</taxon>
        <taxon>Pasteurellales</taxon>
        <taxon>Pasteurellaceae</taxon>
        <taxon>Rodentibacter</taxon>
    </lineage>
</organism>
<reference evidence="3 4" key="1">
    <citation type="journal article" date="2022" name="Microbiol. Spectr.">
        <title>Microbiota of the Pregnant Mouse: Characterization of the Bacterial Communities in the Oral Cavity, Lung, Intestine, and Vagina through Culture and DNA Sequencing.</title>
        <authorList>
            <person name="Greenberg J.M."/>
            <person name="Romero R."/>
            <person name="Winters A.D."/>
            <person name="Galaz J."/>
            <person name="Garcia-Flores V."/>
            <person name="Arenas-Hernandez M."/>
            <person name="Panzer J."/>
            <person name="Shaffer Z."/>
            <person name="Kracht D.J."/>
            <person name="Gomez-Lopez N."/>
            <person name="Theis K.R."/>
        </authorList>
    </citation>
    <scope>NUCLEOTIDE SEQUENCE [LARGE SCALE GENOMIC DNA]</scope>
    <source>
        <strain evidence="3 4">MAC-C1-H1</strain>
    </source>
</reference>
<dbReference type="EMBL" id="JALJCU010000008">
    <property type="protein sequence ID" value="MCQ9120995.1"/>
    <property type="molecule type" value="Genomic_DNA"/>
</dbReference>
<dbReference type="RefSeq" id="WP_077664452.1">
    <property type="nucleotide sequence ID" value="NZ_JALJCU010000008.1"/>
</dbReference>
<dbReference type="InterPro" id="IPR009425">
    <property type="entry name" value="DSRM_SSAP"/>
</dbReference>
<gene>
    <name evidence="3" type="ORF">MUU45_000813</name>
</gene>
<comment type="caution">
    <text evidence="3">The sequence shown here is derived from an EMBL/GenBank/DDBJ whole genome shotgun (WGS) entry which is preliminary data.</text>
</comment>
<proteinExistence type="predicted"/>
<evidence type="ECO:0000313" key="4">
    <source>
        <dbReference type="Proteomes" id="UP001206350"/>
    </source>
</evidence>
<evidence type="ECO:0000259" key="2">
    <source>
        <dbReference type="Pfam" id="PF06378"/>
    </source>
</evidence>
<evidence type="ECO:0000256" key="1">
    <source>
        <dbReference type="SAM" id="MobiDB-lite"/>
    </source>
</evidence>
<feature type="region of interest" description="Disordered" evidence="1">
    <location>
        <begin position="132"/>
        <end position="173"/>
    </location>
</feature>
<sequence length="224" mass="25727">MSLQQKAWDTLSIINVNDKTETKGTGKYALTYLSWAWAWGVLMEYFPQSTYVIHDDRHLPDGSVIVGITLTIKEGEEEFSRYMWLPVMDHLNKSIKNPDAIAINKAYMRCLAKAIAMCGLGHYIYAGEDLPNEEDSKETPKPKLPPNSNSSTKQNMSSTPPEQPPTQVEKSTWERLQDGLRECKTKQALEELYSKQMPWLEKKYPNLIDSYNSFYDECLFNLTV</sequence>
<keyword evidence="4" id="KW-1185">Reference proteome</keyword>
<evidence type="ECO:0000313" key="3">
    <source>
        <dbReference type="EMBL" id="MCQ9120995.1"/>
    </source>
</evidence>
<feature type="domain" description="SSAP RNA binding" evidence="2">
    <location>
        <begin position="6"/>
        <end position="160"/>
    </location>
</feature>
<feature type="compositionally biased region" description="Polar residues" evidence="1">
    <location>
        <begin position="154"/>
        <end position="170"/>
    </location>
</feature>
<protein>
    <submittedName>
        <fullName evidence="3">DUF1071 domain-containing protein</fullName>
    </submittedName>
</protein>
<dbReference type="Proteomes" id="UP001206350">
    <property type="component" value="Unassembled WGS sequence"/>
</dbReference>
<name>A0AAW5LC16_9PAST</name>